<evidence type="ECO:0000313" key="8">
    <source>
        <dbReference type="EMBL" id="VDI40591.1"/>
    </source>
</evidence>
<feature type="region of interest" description="Disordered" evidence="5">
    <location>
        <begin position="1"/>
        <end position="49"/>
    </location>
</feature>
<proteinExistence type="predicted"/>
<comment type="caution">
    <text evidence="8">The sequence shown here is derived from an EMBL/GenBank/DDBJ whole genome shotgun (WGS) entry which is preliminary data.</text>
</comment>
<evidence type="ECO:0000256" key="1">
    <source>
        <dbReference type="ARBA" id="ARBA00004141"/>
    </source>
</evidence>
<dbReference type="InterPro" id="IPR005821">
    <property type="entry name" value="Ion_trans_dom"/>
</dbReference>
<evidence type="ECO:0000256" key="3">
    <source>
        <dbReference type="ARBA" id="ARBA00022989"/>
    </source>
</evidence>
<feature type="transmembrane region" description="Helical" evidence="6">
    <location>
        <begin position="376"/>
        <end position="395"/>
    </location>
</feature>
<dbReference type="GO" id="GO:0005261">
    <property type="term" value="F:monoatomic cation channel activity"/>
    <property type="evidence" value="ECO:0007669"/>
    <property type="project" value="TreeGrafter"/>
</dbReference>
<dbReference type="InterPro" id="IPR050927">
    <property type="entry name" value="TRPM"/>
</dbReference>
<evidence type="ECO:0000259" key="7">
    <source>
        <dbReference type="Pfam" id="PF00520"/>
    </source>
</evidence>
<feature type="domain" description="Ion transport" evidence="7">
    <location>
        <begin position="219"/>
        <end position="500"/>
    </location>
</feature>
<feature type="transmembrane region" description="Helical" evidence="6">
    <location>
        <begin position="464"/>
        <end position="489"/>
    </location>
</feature>
<dbReference type="Pfam" id="PF00520">
    <property type="entry name" value="Ion_trans"/>
    <property type="match status" value="1"/>
</dbReference>
<dbReference type="Proteomes" id="UP000596742">
    <property type="component" value="Unassembled WGS sequence"/>
</dbReference>
<organism evidence="8 9">
    <name type="scientific">Mytilus galloprovincialis</name>
    <name type="common">Mediterranean mussel</name>
    <dbReference type="NCBI Taxonomy" id="29158"/>
    <lineage>
        <taxon>Eukaryota</taxon>
        <taxon>Metazoa</taxon>
        <taxon>Spiralia</taxon>
        <taxon>Lophotrochozoa</taxon>
        <taxon>Mollusca</taxon>
        <taxon>Bivalvia</taxon>
        <taxon>Autobranchia</taxon>
        <taxon>Pteriomorphia</taxon>
        <taxon>Mytilida</taxon>
        <taxon>Mytiloidea</taxon>
        <taxon>Mytilidae</taxon>
        <taxon>Mytilinae</taxon>
        <taxon>Mytilus</taxon>
    </lineage>
</organism>
<feature type="compositionally biased region" description="Basic and acidic residues" evidence="5">
    <location>
        <begin position="34"/>
        <end position="43"/>
    </location>
</feature>
<keyword evidence="2 6" id="KW-0812">Transmembrane</keyword>
<reference evidence="8" key="1">
    <citation type="submission" date="2018-11" db="EMBL/GenBank/DDBJ databases">
        <authorList>
            <person name="Alioto T."/>
            <person name="Alioto T."/>
        </authorList>
    </citation>
    <scope>NUCLEOTIDE SEQUENCE</scope>
</reference>
<sequence length="571" mass="67056">MSDRVDQIESSNDDGRDQAGCSGIQQKSSGGGNDEDKSDRVDQIESSSEPKKKKKVCALLVSSVYKEMAYKVKSSRDQSFYEEMIQQSKLFESRALHLQQRLYEDDAKLAMDLVITEGTVWNITISPLECAHENNMLEFIAHTSAQRRINKIWYNEIGASLGGVWKKGFFTGCCCCCKRGWRWSWKCGCCCKCIPKTFIFMLPQFLISPLTKFLVHYAFFLAALICYSAFLLTELDFFEGVGSVKIYEWIVYIYIFGDICEEYRHLMPCLNEDSILTDISQHISEDLPVPLRHSCWYKFKKYLCNFWNFLDVLSYSITITAICIRFFKSASSNNLARRFYSLSLFTMYMRFLHVILMSRKLGPKVIMIKEMLKDLFRFIGILFVFMLGVGVLYHANMYPKHVDMWNPAGWEYWRIWKIIYIPYWQIYGDSFLDTFSENSTAPCTSIQSEWENNPDIERCNQYDWVLLVIASLYMLISNLLLVNLVIALFSYRFERVQENSEKLWRYLRYEVIMDYKSRIPAPLNILIRPLNILYRCCKSDNERKQHKPDRRLVDRINTLQSVNAINCVYNI</sequence>
<keyword evidence="4 6" id="KW-0472">Membrane</keyword>
<feature type="compositionally biased region" description="Basic and acidic residues" evidence="5">
    <location>
        <begin position="1"/>
        <end position="17"/>
    </location>
</feature>
<feature type="transmembrane region" description="Helical" evidence="6">
    <location>
        <begin position="339"/>
        <end position="356"/>
    </location>
</feature>
<evidence type="ECO:0000313" key="9">
    <source>
        <dbReference type="Proteomes" id="UP000596742"/>
    </source>
</evidence>
<name>A0A8B6EXG1_MYTGA</name>
<dbReference type="GO" id="GO:0030001">
    <property type="term" value="P:metal ion transport"/>
    <property type="evidence" value="ECO:0007669"/>
    <property type="project" value="TreeGrafter"/>
</dbReference>
<keyword evidence="9" id="KW-1185">Reference proteome</keyword>
<dbReference type="GO" id="GO:0005886">
    <property type="term" value="C:plasma membrane"/>
    <property type="evidence" value="ECO:0007669"/>
    <property type="project" value="TreeGrafter"/>
</dbReference>
<dbReference type="AlphaFoldDB" id="A0A8B6EXG1"/>
<feature type="transmembrane region" description="Helical" evidence="6">
    <location>
        <begin position="213"/>
        <end position="232"/>
    </location>
</feature>
<evidence type="ECO:0000256" key="2">
    <source>
        <dbReference type="ARBA" id="ARBA00022692"/>
    </source>
</evidence>
<dbReference type="EMBL" id="UYJE01005813">
    <property type="protein sequence ID" value="VDI40591.1"/>
    <property type="molecule type" value="Genomic_DNA"/>
</dbReference>
<comment type="subcellular location">
    <subcellularLocation>
        <location evidence="1">Membrane</location>
        <topology evidence="1">Multi-pass membrane protein</topology>
    </subcellularLocation>
</comment>
<gene>
    <name evidence="8" type="ORF">MGAL_10B057378</name>
</gene>
<protein>
    <recommendedName>
        <fullName evidence="7">Ion transport domain-containing protein</fullName>
    </recommendedName>
</protein>
<evidence type="ECO:0000256" key="5">
    <source>
        <dbReference type="SAM" id="MobiDB-lite"/>
    </source>
</evidence>
<dbReference type="OrthoDB" id="9994106at2759"/>
<accession>A0A8B6EXG1</accession>
<keyword evidence="3 6" id="KW-1133">Transmembrane helix</keyword>
<dbReference type="PANTHER" id="PTHR13800:SF12">
    <property type="entry name" value="TRANSIENT RECEPTOR POTENTIAL CATION CHANNEL SUBFAMILY M MEMBER-LIKE 2"/>
    <property type="match status" value="1"/>
</dbReference>
<evidence type="ECO:0000256" key="4">
    <source>
        <dbReference type="ARBA" id="ARBA00023136"/>
    </source>
</evidence>
<feature type="transmembrane region" description="Helical" evidence="6">
    <location>
        <begin position="306"/>
        <end position="327"/>
    </location>
</feature>
<evidence type="ECO:0000256" key="6">
    <source>
        <dbReference type="SAM" id="Phobius"/>
    </source>
</evidence>
<dbReference type="PANTHER" id="PTHR13800">
    <property type="entry name" value="TRANSIENT RECEPTOR POTENTIAL CATION CHANNEL, SUBFAMILY M, MEMBER 6"/>
    <property type="match status" value="1"/>
</dbReference>